<sequence>MDTLLELADDYFLDSIYAKAFPEQLASNSTLQFPPTSPWARDSDLRICLSLAVLVTIGGWLFYMSFSTLSYYLIFDHETMNHPKFLKNQVRQEIECASRAIPGFALCTVPWFWGEIKGYSLLYEGLPTTPAGWAWLVSTPLLFLLFTDFGIYWIHRWEHHPRVYKYLHKPHHKWVVPTPYASYAFHFLDGYAQSIPYHLFVYVIPTQKWIYIFMFFFVNCWTIMIHDGNFVSRSTIINTTAHHAVHHLYFNYNYGQYFTFWDRLGSSHREPTEEQYNAELRSNKKVWAAQAKEAETIEAEVLNAKKQKTN</sequence>
<dbReference type="PANTHER" id="PTHR11863">
    <property type="entry name" value="STEROL DESATURASE"/>
    <property type="match status" value="1"/>
</dbReference>
<keyword evidence="3 5" id="KW-1133">Transmembrane helix</keyword>
<protein>
    <submittedName>
        <fullName evidence="7">C-5 sterol desaturase</fullName>
    </submittedName>
</protein>
<dbReference type="GO" id="GO:0008610">
    <property type="term" value="P:lipid biosynthetic process"/>
    <property type="evidence" value="ECO:0007669"/>
    <property type="project" value="InterPro"/>
</dbReference>
<evidence type="ECO:0000256" key="5">
    <source>
        <dbReference type="SAM" id="Phobius"/>
    </source>
</evidence>
<evidence type="ECO:0000256" key="2">
    <source>
        <dbReference type="ARBA" id="ARBA00022692"/>
    </source>
</evidence>
<evidence type="ECO:0000256" key="1">
    <source>
        <dbReference type="ARBA" id="ARBA00004370"/>
    </source>
</evidence>
<gene>
    <name evidence="7" type="ORF">LCOR_04579.1</name>
</gene>
<evidence type="ECO:0000256" key="3">
    <source>
        <dbReference type="ARBA" id="ARBA00022989"/>
    </source>
</evidence>
<feature type="transmembrane region" description="Helical" evidence="5">
    <location>
        <begin position="209"/>
        <end position="226"/>
    </location>
</feature>
<dbReference type="STRING" id="1263082.A0A068RSN4"/>
<dbReference type="AlphaFoldDB" id="A0A068RSN4"/>
<comment type="subcellular location">
    <subcellularLocation>
        <location evidence="1">Membrane</location>
    </subcellularLocation>
</comment>
<comment type="caution">
    <text evidence="7">The sequence shown here is derived from an EMBL/GenBank/DDBJ whole genome shotgun (WGS) entry which is preliminary data.</text>
</comment>
<dbReference type="OrthoDB" id="6354873at2759"/>
<dbReference type="GO" id="GO:0005506">
    <property type="term" value="F:iron ion binding"/>
    <property type="evidence" value="ECO:0007669"/>
    <property type="project" value="InterPro"/>
</dbReference>
<dbReference type="GO" id="GO:0016491">
    <property type="term" value="F:oxidoreductase activity"/>
    <property type="evidence" value="ECO:0007669"/>
    <property type="project" value="InterPro"/>
</dbReference>
<evidence type="ECO:0000256" key="4">
    <source>
        <dbReference type="ARBA" id="ARBA00023136"/>
    </source>
</evidence>
<keyword evidence="8" id="KW-1185">Reference proteome</keyword>
<dbReference type="VEuPathDB" id="FungiDB:LCOR_04579.1"/>
<dbReference type="GO" id="GO:0016020">
    <property type="term" value="C:membrane"/>
    <property type="evidence" value="ECO:0007669"/>
    <property type="project" value="UniProtKB-SubCell"/>
</dbReference>
<organism evidence="7 8">
    <name type="scientific">Lichtheimia corymbifera JMRC:FSU:9682</name>
    <dbReference type="NCBI Taxonomy" id="1263082"/>
    <lineage>
        <taxon>Eukaryota</taxon>
        <taxon>Fungi</taxon>
        <taxon>Fungi incertae sedis</taxon>
        <taxon>Mucoromycota</taxon>
        <taxon>Mucoromycotina</taxon>
        <taxon>Mucoromycetes</taxon>
        <taxon>Mucorales</taxon>
        <taxon>Lichtheimiaceae</taxon>
        <taxon>Lichtheimia</taxon>
    </lineage>
</organism>
<feature type="transmembrane region" description="Helical" evidence="5">
    <location>
        <begin position="96"/>
        <end position="113"/>
    </location>
</feature>
<dbReference type="EMBL" id="CBTN010000016">
    <property type="protein sequence ID" value="CDH53198.1"/>
    <property type="molecule type" value="Genomic_DNA"/>
</dbReference>
<reference evidence="7" key="1">
    <citation type="submission" date="2013-08" db="EMBL/GenBank/DDBJ databases">
        <title>Gene expansion shapes genome architecture in the human pathogen Lichtheimia corymbifera: an evolutionary genomics analysis in the ancient terrestrial Mucorales (Mucoromycotina).</title>
        <authorList>
            <person name="Schwartze V.U."/>
            <person name="Winter S."/>
            <person name="Shelest E."/>
            <person name="Marcet-Houben M."/>
            <person name="Horn F."/>
            <person name="Wehner S."/>
            <person name="Hoffmann K."/>
            <person name="Riege K."/>
            <person name="Sammeth M."/>
            <person name="Nowrousian M."/>
            <person name="Valiante V."/>
            <person name="Linde J."/>
            <person name="Jacobsen I.D."/>
            <person name="Marz M."/>
            <person name="Brakhage A.A."/>
            <person name="Gabaldon T."/>
            <person name="Bocker S."/>
            <person name="Voigt K."/>
        </authorList>
    </citation>
    <scope>NUCLEOTIDE SEQUENCE [LARGE SCALE GENOMIC DNA]</scope>
    <source>
        <strain evidence="7">FSU 9682</strain>
    </source>
</reference>
<evidence type="ECO:0000313" key="8">
    <source>
        <dbReference type="Proteomes" id="UP000027586"/>
    </source>
</evidence>
<dbReference type="InterPro" id="IPR050307">
    <property type="entry name" value="Sterol_Desaturase_Related"/>
</dbReference>
<dbReference type="Pfam" id="PF04116">
    <property type="entry name" value="FA_hydroxylase"/>
    <property type="match status" value="1"/>
</dbReference>
<evidence type="ECO:0000259" key="6">
    <source>
        <dbReference type="Pfam" id="PF04116"/>
    </source>
</evidence>
<dbReference type="Proteomes" id="UP000027586">
    <property type="component" value="Unassembled WGS sequence"/>
</dbReference>
<feature type="transmembrane region" description="Helical" evidence="5">
    <location>
        <begin position="133"/>
        <end position="154"/>
    </location>
</feature>
<feature type="domain" description="Fatty acid hydroxylase" evidence="6">
    <location>
        <begin position="141"/>
        <end position="265"/>
    </location>
</feature>
<name>A0A068RSN4_9FUNG</name>
<evidence type="ECO:0000313" key="7">
    <source>
        <dbReference type="EMBL" id="CDH53198.1"/>
    </source>
</evidence>
<keyword evidence="2 5" id="KW-0812">Transmembrane</keyword>
<keyword evidence="4 5" id="KW-0472">Membrane</keyword>
<accession>A0A068RSN4</accession>
<dbReference type="InterPro" id="IPR006694">
    <property type="entry name" value="Fatty_acid_hydroxylase"/>
</dbReference>
<feature type="transmembrane region" description="Helical" evidence="5">
    <location>
        <begin position="49"/>
        <end position="75"/>
    </location>
</feature>
<proteinExistence type="predicted"/>